<dbReference type="SUPFAM" id="SSF51126">
    <property type="entry name" value="Pectin lyase-like"/>
    <property type="match status" value="1"/>
</dbReference>
<protein>
    <recommendedName>
        <fullName evidence="2">Right handed beta helix domain-containing protein</fullName>
    </recommendedName>
</protein>
<dbReference type="EMBL" id="BARU01042376">
    <property type="protein sequence ID" value="GAH84265.1"/>
    <property type="molecule type" value="Genomic_DNA"/>
</dbReference>
<accession>X1JS50</accession>
<dbReference type="InterPro" id="IPR011050">
    <property type="entry name" value="Pectin_lyase_fold/virulence"/>
</dbReference>
<gene>
    <name evidence="1" type="ORF">S03H2_65127</name>
</gene>
<evidence type="ECO:0000313" key="1">
    <source>
        <dbReference type="EMBL" id="GAH84265.1"/>
    </source>
</evidence>
<dbReference type="AlphaFoldDB" id="X1JS50"/>
<sequence>MSAEAYGFVITALGDDDGEERIFKGTVVNNTMVHNKAPQGGGIYCGPKTTPRIANNIISFGPEGEGIYGFDDPCWPGWEAEPNVLHNDVFDNIGGNYGGSLTDQTGINGNISVDPNFVRIGYWDDANTPSDPNDDFFVPGNYHILPGSACNDVGDNNSLPASLDTDIDG</sequence>
<comment type="caution">
    <text evidence="1">The sequence shown here is derived from an EMBL/GenBank/DDBJ whole genome shotgun (WGS) entry which is preliminary data.</text>
</comment>
<name>X1JS50_9ZZZZ</name>
<evidence type="ECO:0008006" key="2">
    <source>
        <dbReference type="Google" id="ProtNLM"/>
    </source>
</evidence>
<reference evidence="1" key="1">
    <citation type="journal article" date="2014" name="Front. Microbiol.">
        <title>High frequency of phylogenetically diverse reductive dehalogenase-homologous genes in deep subseafloor sedimentary metagenomes.</title>
        <authorList>
            <person name="Kawai M."/>
            <person name="Futagami T."/>
            <person name="Toyoda A."/>
            <person name="Takaki Y."/>
            <person name="Nishi S."/>
            <person name="Hori S."/>
            <person name="Arai W."/>
            <person name="Tsubouchi T."/>
            <person name="Morono Y."/>
            <person name="Uchiyama I."/>
            <person name="Ito T."/>
            <person name="Fujiyama A."/>
            <person name="Inagaki F."/>
            <person name="Takami H."/>
        </authorList>
    </citation>
    <scope>NUCLEOTIDE SEQUENCE</scope>
    <source>
        <strain evidence="1">Expedition CK06-06</strain>
    </source>
</reference>
<organism evidence="1">
    <name type="scientific">marine sediment metagenome</name>
    <dbReference type="NCBI Taxonomy" id="412755"/>
    <lineage>
        <taxon>unclassified sequences</taxon>
        <taxon>metagenomes</taxon>
        <taxon>ecological metagenomes</taxon>
    </lineage>
</organism>
<proteinExistence type="predicted"/>
<feature type="non-terminal residue" evidence="1">
    <location>
        <position position="169"/>
    </location>
</feature>